<evidence type="ECO:0000256" key="2">
    <source>
        <dbReference type="SAM" id="SignalP"/>
    </source>
</evidence>
<feature type="region of interest" description="Disordered" evidence="1">
    <location>
        <begin position="22"/>
        <end position="66"/>
    </location>
</feature>
<dbReference type="EMBL" id="CAJOBF010008222">
    <property type="protein sequence ID" value="CAF4251031.1"/>
    <property type="molecule type" value="Genomic_DNA"/>
</dbReference>
<evidence type="ECO:0000256" key="1">
    <source>
        <dbReference type="SAM" id="MobiDB-lite"/>
    </source>
</evidence>
<evidence type="ECO:0000313" key="5">
    <source>
        <dbReference type="Proteomes" id="UP000663842"/>
    </source>
</evidence>
<gene>
    <name evidence="4" type="ORF">UXM345_LOCUS30732</name>
    <name evidence="3" type="ORF">XDN619_LOCUS32344</name>
</gene>
<reference evidence="4" key="1">
    <citation type="submission" date="2021-02" db="EMBL/GenBank/DDBJ databases">
        <authorList>
            <person name="Nowell W R."/>
        </authorList>
    </citation>
    <scope>NUCLEOTIDE SEQUENCE</scope>
</reference>
<feature type="compositionally biased region" description="Polar residues" evidence="1">
    <location>
        <begin position="33"/>
        <end position="59"/>
    </location>
</feature>
<accession>A0A820EMH3</accession>
<organism evidence="4 5">
    <name type="scientific">Rotaria magnacalcarata</name>
    <dbReference type="NCBI Taxonomy" id="392030"/>
    <lineage>
        <taxon>Eukaryota</taxon>
        <taxon>Metazoa</taxon>
        <taxon>Spiralia</taxon>
        <taxon>Gnathifera</taxon>
        <taxon>Rotifera</taxon>
        <taxon>Eurotatoria</taxon>
        <taxon>Bdelloidea</taxon>
        <taxon>Philodinida</taxon>
        <taxon>Philodinidae</taxon>
        <taxon>Rotaria</taxon>
    </lineage>
</organism>
<name>A0A820EMH3_9BILA</name>
<evidence type="ECO:0000313" key="3">
    <source>
        <dbReference type="EMBL" id="CAF2192182.1"/>
    </source>
</evidence>
<sequence>MFWQLGHLTLRLGMAALPRVALQEEDEGEEEQPNQVVENKNDNQQNSAKSDNSGTQSEQFVEDVSGSLDPLGSAPCILTYRVSPFKFGKLPQIKTNDHFVNSVINSGLQCFLP</sequence>
<comment type="caution">
    <text evidence="4">The sequence shown here is derived from an EMBL/GenBank/DDBJ whole genome shotgun (WGS) entry which is preliminary data.</text>
</comment>
<feature type="signal peptide" evidence="2">
    <location>
        <begin position="1"/>
        <end position="23"/>
    </location>
</feature>
<keyword evidence="2" id="KW-0732">Signal</keyword>
<evidence type="ECO:0000313" key="4">
    <source>
        <dbReference type="EMBL" id="CAF4251031.1"/>
    </source>
</evidence>
<feature type="compositionally biased region" description="Acidic residues" evidence="1">
    <location>
        <begin position="23"/>
        <end position="32"/>
    </location>
</feature>
<dbReference type="EMBL" id="CAJNRG010016120">
    <property type="protein sequence ID" value="CAF2192182.1"/>
    <property type="molecule type" value="Genomic_DNA"/>
</dbReference>
<protein>
    <submittedName>
        <fullName evidence="4">Uncharacterized protein</fullName>
    </submittedName>
</protein>
<dbReference type="Proteomes" id="UP000663887">
    <property type="component" value="Unassembled WGS sequence"/>
</dbReference>
<feature type="chain" id="PRO_5035695028" evidence="2">
    <location>
        <begin position="24"/>
        <end position="113"/>
    </location>
</feature>
<dbReference type="AlphaFoldDB" id="A0A820EMH3"/>
<proteinExistence type="predicted"/>
<dbReference type="Proteomes" id="UP000663842">
    <property type="component" value="Unassembled WGS sequence"/>
</dbReference>